<feature type="region of interest" description="Disordered" evidence="1">
    <location>
        <begin position="1"/>
        <end position="20"/>
    </location>
</feature>
<feature type="region of interest" description="Disordered" evidence="1">
    <location>
        <begin position="283"/>
        <end position="305"/>
    </location>
</feature>
<dbReference type="RefSeq" id="WP_143938054.1">
    <property type="nucleotide sequence ID" value="NZ_VKKG01000003.1"/>
</dbReference>
<sequence>MADQEPRPTGRVIAHEDASGAGQLRELRRIGYQGDDVAEEEPLPEPEFADVTAALEELETTVAAVLAEDRAQCVEALAQLRSMFPSVYTLVAEQLGAAADTIAEGIAARLEGLRALVDERVAPHAEVPAKLEAERDLERRQGEKVLEIAKQVRELVAVEDWTGDAAEGYRRAALVQAGALEELAGVEDSSANALDHSALLNRAAFFYTSEAISFTATRVRALPLGDTSRLFQRSRGIESQLAVLAGKLSHELDSIADGDTAKGLATELDSLLGMPSVLLPTGWPTGGDSADLPPAPTAGAIPRLS</sequence>
<feature type="compositionally biased region" description="Basic and acidic residues" evidence="1">
    <location>
        <begin position="1"/>
        <end position="18"/>
    </location>
</feature>
<accession>A0A553K057</accession>
<evidence type="ECO:0000313" key="3">
    <source>
        <dbReference type="Proteomes" id="UP000317638"/>
    </source>
</evidence>
<proteinExistence type="predicted"/>
<dbReference type="OrthoDB" id="3731284at2"/>
<dbReference type="Proteomes" id="UP000317638">
    <property type="component" value="Unassembled WGS sequence"/>
</dbReference>
<dbReference type="EMBL" id="VKKG01000003">
    <property type="protein sequence ID" value="TRY18078.1"/>
    <property type="molecule type" value="Genomic_DNA"/>
</dbReference>
<reference evidence="2 3" key="1">
    <citation type="submission" date="2019-07" db="EMBL/GenBank/DDBJ databases">
        <authorList>
            <person name="Zhou L.-Y."/>
        </authorList>
    </citation>
    <scope>NUCLEOTIDE SEQUENCE [LARGE SCALE GENOMIC DNA]</scope>
    <source>
        <strain evidence="2 3">YIM 101269</strain>
    </source>
</reference>
<evidence type="ECO:0000256" key="1">
    <source>
        <dbReference type="SAM" id="MobiDB-lite"/>
    </source>
</evidence>
<keyword evidence="3" id="KW-1185">Reference proteome</keyword>
<gene>
    <name evidence="2" type="ORF">FOJ82_08450</name>
</gene>
<organism evidence="2 3">
    <name type="scientific">Tessaracoccus rhinocerotis</name>
    <dbReference type="NCBI Taxonomy" id="1689449"/>
    <lineage>
        <taxon>Bacteria</taxon>
        <taxon>Bacillati</taxon>
        <taxon>Actinomycetota</taxon>
        <taxon>Actinomycetes</taxon>
        <taxon>Propionibacteriales</taxon>
        <taxon>Propionibacteriaceae</taxon>
        <taxon>Tessaracoccus</taxon>
    </lineage>
</organism>
<comment type="caution">
    <text evidence="2">The sequence shown here is derived from an EMBL/GenBank/DDBJ whole genome shotgun (WGS) entry which is preliminary data.</text>
</comment>
<protein>
    <submittedName>
        <fullName evidence="2">Uncharacterized protein</fullName>
    </submittedName>
</protein>
<dbReference type="AlphaFoldDB" id="A0A553K057"/>
<name>A0A553K057_9ACTN</name>
<evidence type="ECO:0000313" key="2">
    <source>
        <dbReference type="EMBL" id="TRY18078.1"/>
    </source>
</evidence>